<dbReference type="Proteomes" id="UP001324115">
    <property type="component" value="Unassembled WGS sequence"/>
</dbReference>
<sequence length="77" mass="8986">MKTLSVFFLFSLVLFVFIGNEQMVVEAETCKIKIEPEWPGLDCLSTICDSACKRKYEPQEAKGICLYDRYCYCYYPC</sequence>
<proteinExistence type="predicted"/>
<organism evidence="2 3">
    <name type="scientific">Quercus rubra</name>
    <name type="common">Northern red oak</name>
    <name type="synonym">Quercus borealis</name>
    <dbReference type="NCBI Taxonomy" id="3512"/>
    <lineage>
        <taxon>Eukaryota</taxon>
        <taxon>Viridiplantae</taxon>
        <taxon>Streptophyta</taxon>
        <taxon>Embryophyta</taxon>
        <taxon>Tracheophyta</taxon>
        <taxon>Spermatophyta</taxon>
        <taxon>Magnoliopsida</taxon>
        <taxon>eudicotyledons</taxon>
        <taxon>Gunneridae</taxon>
        <taxon>Pentapetalae</taxon>
        <taxon>rosids</taxon>
        <taxon>fabids</taxon>
        <taxon>Fagales</taxon>
        <taxon>Fagaceae</taxon>
        <taxon>Quercus</taxon>
    </lineage>
</organism>
<keyword evidence="3" id="KW-1185">Reference proteome</keyword>
<name>A0AAN7EAD4_QUERU</name>
<reference evidence="2 3" key="1">
    <citation type="journal article" date="2023" name="G3 (Bethesda)">
        <title>A haplotype-resolved chromosome-scale genome for Quercus rubra L. provides insights into the genetics of adaptive traits for red oak species.</title>
        <authorList>
            <person name="Kapoor B."/>
            <person name="Jenkins J."/>
            <person name="Schmutz J."/>
            <person name="Zhebentyayeva T."/>
            <person name="Kuelheim C."/>
            <person name="Coggeshall M."/>
            <person name="Heim C."/>
            <person name="Lasky J.R."/>
            <person name="Leites L."/>
            <person name="Islam-Faridi N."/>
            <person name="Romero-Severson J."/>
            <person name="DeLeo V.L."/>
            <person name="Lucas S.M."/>
            <person name="Lazic D."/>
            <person name="Gailing O."/>
            <person name="Carlson J."/>
            <person name="Staton M."/>
        </authorList>
    </citation>
    <scope>NUCLEOTIDE SEQUENCE [LARGE SCALE GENOMIC DNA]</scope>
    <source>
        <strain evidence="2">Pseudo-F2</strain>
    </source>
</reference>
<protein>
    <submittedName>
        <fullName evidence="2">Uncharacterized protein</fullName>
    </submittedName>
</protein>
<gene>
    <name evidence="2" type="ORF">RGQ29_003000</name>
</gene>
<evidence type="ECO:0000256" key="1">
    <source>
        <dbReference type="SAM" id="SignalP"/>
    </source>
</evidence>
<comment type="caution">
    <text evidence="2">The sequence shown here is derived from an EMBL/GenBank/DDBJ whole genome shotgun (WGS) entry which is preliminary data.</text>
</comment>
<accession>A0AAN7EAD4</accession>
<evidence type="ECO:0000313" key="3">
    <source>
        <dbReference type="Proteomes" id="UP001324115"/>
    </source>
</evidence>
<dbReference type="EMBL" id="JAXUIC010000010">
    <property type="protein sequence ID" value="KAK4566973.1"/>
    <property type="molecule type" value="Genomic_DNA"/>
</dbReference>
<keyword evidence="1" id="KW-0732">Signal</keyword>
<dbReference type="AlphaFoldDB" id="A0AAN7EAD4"/>
<evidence type="ECO:0000313" key="2">
    <source>
        <dbReference type="EMBL" id="KAK4566973.1"/>
    </source>
</evidence>
<feature type="signal peptide" evidence="1">
    <location>
        <begin position="1"/>
        <end position="27"/>
    </location>
</feature>
<feature type="chain" id="PRO_5043045235" evidence="1">
    <location>
        <begin position="28"/>
        <end position="77"/>
    </location>
</feature>